<dbReference type="AlphaFoldDB" id="A0A2P6V538"/>
<gene>
    <name evidence="2" type="ORF">C2E20_7220</name>
</gene>
<name>A0A2P6V538_9CHLO</name>
<feature type="region of interest" description="Disordered" evidence="1">
    <location>
        <begin position="31"/>
        <end position="59"/>
    </location>
</feature>
<organism evidence="2 3">
    <name type="scientific">Micractinium conductrix</name>
    <dbReference type="NCBI Taxonomy" id="554055"/>
    <lineage>
        <taxon>Eukaryota</taxon>
        <taxon>Viridiplantae</taxon>
        <taxon>Chlorophyta</taxon>
        <taxon>core chlorophytes</taxon>
        <taxon>Trebouxiophyceae</taxon>
        <taxon>Chlorellales</taxon>
        <taxon>Chlorellaceae</taxon>
        <taxon>Chlorella clade</taxon>
        <taxon>Micractinium</taxon>
    </lineage>
</organism>
<evidence type="ECO:0000313" key="3">
    <source>
        <dbReference type="Proteomes" id="UP000239649"/>
    </source>
</evidence>
<accession>A0A2P6V538</accession>
<feature type="region of interest" description="Disordered" evidence="1">
    <location>
        <begin position="261"/>
        <end position="281"/>
    </location>
</feature>
<keyword evidence="3" id="KW-1185">Reference proteome</keyword>
<dbReference type="Proteomes" id="UP000239649">
    <property type="component" value="Unassembled WGS sequence"/>
</dbReference>
<protein>
    <submittedName>
        <fullName evidence="2">Cyclic nucleotide-binding isoform A</fullName>
    </submittedName>
</protein>
<proteinExistence type="predicted"/>
<reference evidence="2 3" key="1">
    <citation type="journal article" date="2018" name="Plant J.">
        <title>Genome sequences of Chlorella sorokiniana UTEX 1602 and Micractinium conductrix SAG 241.80: implications to maltose excretion by a green alga.</title>
        <authorList>
            <person name="Arriola M.B."/>
            <person name="Velmurugan N."/>
            <person name="Zhang Y."/>
            <person name="Plunkett M.H."/>
            <person name="Hondzo H."/>
            <person name="Barney B.M."/>
        </authorList>
    </citation>
    <scope>NUCLEOTIDE SEQUENCE [LARGE SCALE GENOMIC DNA]</scope>
    <source>
        <strain evidence="2 3">SAG 241.80</strain>
    </source>
</reference>
<feature type="region of interest" description="Disordered" evidence="1">
    <location>
        <begin position="297"/>
        <end position="323"/>
    </location>
</feature>
<dbReference type="OrthoDB" id="10565116at2759"/>
<comment type="caution">
    <text evidence="2">The sequence shown here is derived from an EMBL/GenBank/DDBJ whole genome shotgun (WGS) entry which is preliminary data.</text>
</comment>
<dbReference type="EMBL" id="LHPF02000028">
    <property type="protein sequence ID" value="PSC69210.1"/>
    <property type="molecule type" value="Genomic_DNA"/>
</dbReference>
<sequence length="575" mass="61779">MGCCALGGSQASPACRATCLARTPGPLGRRSCKRWRRHGARPARRRSRPGRHPVTGAATLPPGALAQLERELQDEARAHFYLSKDPEWLLEWRCLQLRGVQAPQTPHALLYAAGRKLLPPWWPGATGSRREQVAAFEACLHTRPHVFRLVGGGSVAPAPGASGLLNPELALTSGSCTLHVEVGPYMDPQLDRMARTDFERFCAKVLLDCVYLSRPTAHAHESYLELRPFQPLPSKPCPARWSTPCAFEQFTTDGCRTGPTCPHEHAPQRGAPSEPAGLWNEPRNKLSKAAEAVLSCRQPGVHRSRSRSRGLLASRPRGGRGAAGAAPAAAAAAAAVDLHADVCWLRCLRELRRALPPRTPGELLQAAGPHPPAHLLRPNETVQKAFLRFIKDRPHLLRRSHDGMQAAPGAAGFLRYKCRLPQYLMSADAKRAPLSQLQALVSVGRADLAPELEEQARADYAGFCRACLSDCVWVPEGGSVAHLRPVSKASLAVAFPKPCPRAQEPEGCALGDACPLTHAPVRGQAAGEQPARKRARTRSPNMEEAVAAEPGVQAAHAAAAAAEADRGVWAADAAA</sequence>
<evidence type="ECO:0000256" key="1">
    <source>
        <dbReference type="SAM" id="MobiDB-lite"/>
    </source>
</evidence>
<feature type="region of interest" description="Disordered" evidence="1">
    <location>
        <begin position="521"/>
        <end position="550"/>
    </location>
</feature>
<feature type="compositionally biased region" description="Basic residues" evidence="1">
    <location>
        <begin position="31"/>
        <end position="51"/>
    </location>
</feature>
<evidence type="ECO:0000313" key="2">
    <source>
        <dbReference type="EMBL" id="PSC69210.1"/>
    </source>
</evidence>